<reference evidence="5 6" key="1">
    <citation type="submission" date="2020-08" db="EMBL/GenBank/DDBJ databases">
        <title>Genomic Encyclopedia of Type Strains, Phase IV (KMG-IV): sequencing the most valuable type-strain genomes for metagenomic binning, comparative biology and taxonomic classification.</title>
        <authorList>
            <person name="Goeker M."/>
        </authorList>
    </citation>
    <scope>NUCLEOTIDE SEQUENCE [LARGE SCALE GENOMIC DNA]</scope>
    <source>
        <strain evidence="5 6">DSM 24661</strain>
    </source>
</reference>
<dbReference type="GO" id="GO:0000976">
    <property type="term" value="F:transcription cis-regulatory region binding"/>
    <property type="evidence" value="ECO:0007669"/>
    <property type="project" value="TreeGrafter"/>
</dbReference>
<dbReference type="PANTHER" id="PTHR30146:SF109">
    <property type="entry name" value="HTH-TYPE TRANSCRIPTIONAL REGULATOR GALS"/>
    <property type="match status" value="1"/>
</dbReference>
<dbReference type="GO" id="GO:0003700">
    <property type="term" value="F:DNA-binding transcription factor activity"/>
    <property type="evidence" value="ECO:0007669"/>
    <property type="project" value="TreeGrafter"/>
</dbReference>
<dbReference type="SMART" id="SM00354">
    <property type="entry name" value="HTH_LACI"/>
    <property type="match status" value="1"/>
</dbReference>
<evidence type="ECO:0000256" key="1">
    <source>
        <dbReference type="ARBA" id="ARBA00023015"/>
    </source>
</evidence>
<dbReference type="PROSITE" id="PS50932">
    <property type="entry name" value="HTH_LACI_2"/>
    <property type="match status" value="1"/>
</dbReference>
<evidence type="ECO:0000259" key="4">
    <source>
        <dbReference type="PROSITE" id="PS50932"/>
    </source>
</evidence>
<dbReference type="Gene3D" id="1.10.260.40">
    <property type="entry name" value="lambda repressor-like DNA-binding domains"/>
    <property type="match status" value="1"/>
</dbReference>
<keyword evidence="2" id="KW-0238">DNA-binding</keyword>
<dbReference type="RefSeq" id="WP_183863211.1">
    <property type="nucleotide sequence ID" value="NZ_JACHFH010000047.1"/>
</dbReference>
<keyword evidence="3" id="KW-0804">Transcription</keyword>
<sequence>MADITVKDIAVRLGVSPATVSLALNNRPGVNAQTRKKVLALVEELNYTGNTLIRSRKAGKTNGLINFVVYKRSGKVIADTQFFTTLIEAVEKEARECEYTITLTYCENERQFQDSLKLAESSSLAGMIILGTEMNEDDALLLNEINIPVVVLDNDLFSSAIDTVGIHNMKGIWQAVKCLQQQGHENIGYLKSGYSIRNFDYRFLGYKYSMDRLGLAYDDKFTFLLEPSIDGAFADMQILLANDIKMPTAFLADNDLIALGAIKAMKQTGIHIPEDISIVGFD</sequence>
<dbReference type="Pfam" id="PF00356">
    <property type="entry name" value="LacI"/>
    <property type="match status" value="1"/>
</dbReference>
<dbReference type="Pfam" id="PF00532">
    <property type="entry name" value="Peripla_BP_1"/>
    <property type="match status" value="1"/>
</dbReference>
<dbReference type="Gene3D" id="3.40.50.2300">
    <property type="match status" value="2"/>
</dbReference>
<evidence type="ECO:0000313" key="6">
    <source>
        <dbReference type="Proteomes" id="UP000559117"/>
    </source>
</evidence>
<accession>A0A840URP4</accession>
<organism evidence="5 6">
    <name type="scientific">Pectinatus brassicae</name>
    <dbReference type="NCBI Taxonomy" id="862415"/>
    <lineage>
        <taxon>Bacteria</taxon>
        <taxon>Bacillati</taxon>
        <taxon>Bacillota</taxon>
        <taxon>Negativicutes</taxon>
        <taxon>Selenomonadales</taxon>
        <taxon>Selenomonadaceae</taxon>
        <taxon>Pectinatus</taxon>
    </lineage>
</organism>
<gene>
    <name evidence="5" type="ORF">HNR32_002580</name>
</gene>
<name>A0A840URP4_9FIRM</name>
<dbReference type="InterPro" id="IPR001761">
    <property type="entry name" value="Peripla_BP/Lac1_sug-bd_dom"/>
</dbReference>
<dbReference type="SUPFAM" id="SSF47413">
    <property type="entry name" value="lambda repressor-like DNA-binding domains"/>
    <property type="match status" value="1"/>
</dbReference>
<dbReference type="PANTHER" id="PTHR30146">
    <property type="entry name" value="LACI-RELATED TRANSCRIPTIONAL REPRESSOR"/>
    <property type="match status" value="1"/>
</dbReference>
<comment type="caution">
    <text evidence="5">The sequence shown here is derived from an EMBL/GenBank/DDBJ whole genome shotgun (WGS) entry which is preliminary data.</text>
</comment>
<dbReference type="InterPro" id="IPR028082">
    <property type="entry name" value="Peripla_BP_I"/>
</dbReference>
<proteinExistence type="predicted"/>
<protein>
    <submittedName>
        <fullName evidence="5">LacI family transcriptional regulator</fullName>
    </submittedName>
</protein>
<evidence type="ECO:0000313" key="5">
    <source>
        <dbReference type="EMBL" id="MBB5337418.1"/>
    </source>
</evidence>
<feature type="domain" description="HTH lacI-type" evidence="4">
    <location>
        <begin position="4"/>
        <end position="58"/>
    </location>
</feature>
<dbReference type="InterPro" id="IPR000843">
    <property type="entry name" value="HTH_LacI"/>
</dbReference>
<keyword evidence="6" id="KW-1185">Reference proteome</keyword>
<dbReference type="InterPro" id="IPR010982">
    <property type="entry name" value="Lambda_DNA-bd_dom_sf"/>
</dbReference>
<dbReference type="SUPFAM" id="SSF53822">
    <property type="entry name" value="Periplasmic binding protein-like I"/>
    <property type="match status" value="1"/>
</dbReference>
<dbReference type="CDD" id="cd01392">
    <property type="entry name" value="HTH_LacI"/>
    <property type="match status" value="1"/>
</dbReference>
<dbReference type="EMBL" id="JACHFH010000047">
    <property type="protein sequence ID" value="MBB5337418.1"/>
    <property type="molecule type" value="Genomic_DNA"/>
</dbReference>
<dbReference type="AlphaFoldDB" id="A0A840URP4"/>
<dbReference type="Proteomes" id="UP000559117">
    <property type="component" value="Unassembled WGS sequence"/>
</dbReference>
<keyword evidence="1" id="KW-0805">Transcription regulation</keyword>
<evidence type="ECO:0000256" key="3">
    <source>
        <dbReference type="ARBA" id="ARBA00023163"/>
    </source>
</evidence>
<evidence type="ECO:0000256" key="2">
    <source>
        <dbReference type="ARBA" id="ARBA00023125"/>
    </source>
</evidence>